<evidence type="ECO:0000259" key="3">
    <source>
        <dbReference type="Pfam" id="PF25967"/>
    </source>
</evidence>
<reference evidence="5 6" key="1">
    <citation type="journal article" date="2019" name="Nat. Microbiol.">
        <title>Mediterranean grassland soil C-N compound turnover is dependent on rainfall and depth, and is mediated by genomically divergent microorganisms.</title>
        <authorList>
            <person name="Diamond S."/>
            <person name="Andeer P.F."/>
            <person name="Li Z."/>
            <person name="Crits-Christoph A."/>
            <person name="Burstein D."/>
            <person name="Anantharaman K."/>
            <person name="Lane K.R."/>
            <person name="Thomas B.C."/>
            <person name="Pan C."/>
            <person name="Northen T.R."/>
            <person name="Banfield J.F."/>
        </authorList>
    </citation>
    <scope>NUCLEOTIDE SEQUENCE [LARGE SCALE GENOMIC DNA]</scope>
    <source>
        <strain evidence="5">WS_11</strain>
    </source>
</reference>
<dbReference type="Pfam" id="PF25967">
    <property type="entry name" value="RND-MFP_C"/>
    <property type="match status" value="1"/>
</dbReference>
<dbReference type="InterPro" id="IPR058636">
    <property type="entry name" value="Beta-barrel_YknX"/>
</dbReference>
<sequence length="164" mass="17943">MDLLYLPDISSMLVDAQISEVDLSKVRVGLPAEITLDAFPGVHFKGEVVTIGNLAKRRISRATGKPSGARVFDVTVKVLASDPRLKPGLTATVDIVSSELEQAIYVPMEAVFFDEKDQPFVYVKGRDRVQERPVELGESNDRVTIVTKHLSPGEEVLLARPGSI</sequence>
<protein>
    <submittedName>
        <fullName evidence="5">HlyD family efflux transporter periplasmic adaptor subunit</fullName>
    </submittedName>
</protein>
<dbReference type="Proteomes" id="UP000319771">
    <property type="component" value="Unassembled WGS sequence"/>
</dbReference>
<dbReference type="EMBL" id="VBPB01000240">
    <property type="protein sequence ID" value="TMQ70240.1"/>
    <property type="molecule type" value="Genomic_DNA"/>
</dbReference>
<organism evidence="5 6">
    <name type="scientific">Eiseniibacteriota bacterium</name>
    <dbReference type="NCBI Taxonomy" id="2212470"/>
    <lineage>
        <taxon>Bacteria</taxon>
        <taxon>Candidatus Eiseniibacteriota</taxon>
    </lineage>
</organism>
<dbReference type="Gene3D" id="2.40.420.20">
    <property type="match status" value="1"/>
</dbReference>
<dbReference type="GO" id="GO:0030313">
    <property type="term" value="C:cell envelope"/>
    <property type="evidence" value="ECO:0007669"/>
    <property type="project" value="UniProtKB-SubCell"/>
</dbReference>
<accession>A0A538U2X3</accession>
<evidence type="ECO:0000256" key="2">
    <source>
        <dbReference type="ARBA" id="ARBA00023054"/>
    </source>
</evidence>
<evidence type="ECO:0000313" key="5">
    <source>
        <dbReference type="EMBL" id="TMQ70240.1"/>
    </source>
</evidence>
<evidence type="ECO:0000313" key="6">
    <source>
        <dbReference type="Proteomes" id="UP000319771"/>
    </source>
</evidence>
<proteinExistence type="predicted"/>
<comment type="caution">
    <text evidence="5">The sequence shown here is derived from an EMBL/GenBank/DDBJ whole genome shotgun (WGS) entry which is preliminary data.</text>
</comment>
<evidence type="ECO:0000256" key="1">
    <source>
        <dbReference type="ARBA" id="ARBA00004196"/>
    </source>
</evidence>
<dbReference type="InterPro" id="IPR050465">
    <property type="entry name" value="UPF0194_transport"/>
</dbReference>
<dbReference type="PANTHER" id="PTHR32347">
    <property type="entry name" value="EFFLUX SYSTEM COMPONENT YKNX-RELATED"/>
    <property type="match status" value="1"/>
</dbReference>
<evidence type="ECO:0000259" key="4">
    <source>
        <dbReference type="Pfam" id="PF25990"/>
    </source>
</evidence>
<dbReference type="Gene3D" id="2.40.30.170">
    <property type="match status" value="1"/>
</dbReference>
<comment type="subcellular location">
    <subcellularLocation>
        <location evidence="1">Cell envelope</location>
    </subcellularLocation>
</comment>
<feature type="domain" description="Multidrug resistance protein MdtA-like C-terminal permuted SH3" evidence="3">
    <location>
        <begin position="102"/>
        <end position="157"/>
    </location>
</feature>
<dbReference type="Pfam" id="PF25990">
    <property type="entry name" value="Beta-barrel_YknX"/>
    <property type="match status" value="1"/>
</dbReference>
<dbReference type="InterPro" id="IPR058627">
    <property type="entry name" value="MdtA-like_C"/>
</dbReference>
<name>A0A538U2X3_UNCEI</name>
<gene>
    <name evidence="5" type="ORF">E6K81_13065</name>
</gene>
<feature type="domain" description="YknX-like beta-barrel" evidence="4">
    <location>
        <begin position="12"/>
        <end position="95"/>
    </location>
</feature>
<keyword evidence="2" id="KW-0175">Coiled coil</keyword>
<dbReference type="AlphaFoldDB" id="A0A538U2X3"/>